<dbReference type="GO" id="GO:0016798">
    <property type="term" value="F:hydrolase activity, acting on glycosyl bonds"/>
    <property type="evidence" value="ECO:0007669"/>
    <property type="project" value="UniProtKB-KW"/>
</dbReference>
<feature type="signal peptide" evidence="1">
    <location>
        <begin position="1"/>
        <end position="20"/>
    </location>
</feature>
<protein>
    <submittedName>
        <fullName evidence="3">Phosphodiester glycosidase family protein</fullName>
    </submittedName>
</protein>
<evidence type="ECO:0000313" key="4">
    <source>
        <dbReference type="Proteomes" id="UP001332192"/>
    </source>
</evidence>
<feature type="chain" id="PRO_5046212952" evidence="1">
    <location>
        <begin position="21"/>
        <end position="862"/>
    </location>
</feature>
<keyword evidence="4" id="KW-1185">Reference proteome</keyword>
<reference evidence="3 4" key="1">
    <citation type="journal article" date="2024" name="Front. Microbiol.">
        <title>Novel thermophilic genera Geochorda gen. nov. and Carboxydochorda gen. nov. from the deep terrestrial subsurface reveal the ecophysiological diversity in the class Limnochordia.</title>
        <authorList>
            <person name="Karnachuk O.V."/>
            <person name="Lukina A.P."/>
            <person name="Avakyan M.R."/>
            <person name="Kadnikov V.V."/>
            <person name="Begmatov S."/>
            <person name="Beletsky A.V."/>
            <person name="Vlasova K.G."/>
            <person name="Novikov A.A."/>
            <person name="Shcherbakova V.A."/>
            <person name="Mardanov A.V."/>
            <person name="Ravin N.V."/>
        </authorList>
    </citation>
    <scope>NUCLEOTIDE SEQUENCE [LARGE SCALE GENOMIC DNA]</scope>
    <source>
        <strain evidence="3 4">L945</strain>
    </source>
</reference>
<dbReference type="RefSeq" id="WP_324716510.1">
    <property type="nucleotide sequence ID" value="NZ_CP141615.1"/>
</dbReference>
<evidence type="ECO:0000259" key="2">
    <source>
        <dbReference type="Pfam" id="PF09992"/>
    </source>
</evidence>
<dbReference type="Proteomes" id="UP001332192">
    <property type="component" value="Chromosome"/>
</dbReference>
<sequence>MRAYRHRLVAMLFAAAVAGAAVEASVAPPGFAGPVLEPLEELPVAPGVRLQTYAFTGDAGVSRVYVLSAKLRGAPVRIRTTSPGPGGGVLGLASVPVQASWVSVEARSTVVGAVNGDFWTGPPLAGVPYHLQIREGELLSSPQPVGAAWGLTSEGQMLLEPVRMDAVIWTAGGSRSRLLAVNKPRGPQALVLYSPSWAASTRTGPGGTEAVIAALTPPLPLRAGVTYTGTVSAVVEGPGDTAIPPGSLVLSGAGEAAQWMARVLRPGTAVRLRIDLWGESGRTWNDVIEAIGGGPGSLLRNGRPDPGLPSVEGVHPRTALGVRGDELLLVAVDGRQPPYSTGVTLEELAWILRGLGATDGLNLDGGGSTTLLARLPGEPGLRLVNRPSDGSERAVGNALAVVSTAAPTGVLRHVFLRPSRLVLLQGSAWPLRVLGADDVLAPVAVDPGTVRWAVEGGVAEVDAAGRLRARRPGEGWVVASAGGVTARVPVRVVGAPDRVQIEPDPVVVDRGSAAEFVVRASHEGQELLVSPELFDCRISGVAGTWIEGHGLVRAGPSAGGEGLLTCGRTGLAPASARLVVGKSPVLLEGFEGPWRVQALAVRARASVRVAQRPLPVRLGTYSLELAYDFTAGPAGTRAAYVVWPDGLPLDGRPRSLGLWVYGDGGRHWLRATLYDALRRDGPGITVDFTPKDGLDWVGWRHVQAPIPPDVRPPVTVRRIYVVETDASRGGRGTLYFDHLRAIYSDTGEDLEGPVVVPRTPPPGARVAGAMPEIAVQIHDRGAGVQPAGILAMLDGRPVPVRWDEGSGRATLVLAAPLAPGLHHVKVEAADRAGNPSQPWAEWSFTVEAAPGPAPAAPGRAID</sequence>
<gene>
    <name evidence="3" type="ORF">U7230_14325</name>
</gene>
<proteinExistence type="predicted"/>
<organism evidence="3 4">
    <name type="scientific">Carboxydichorda subterranea</name>
    <dbReference type="NCBI Taxonomy" id="3109565"/>
    <lineage>
        <taxon>Bacteria</taxon>
        <taxon>Bacillati</taxon>
        <taxon>Bacillota</taxon>
        <taxon>Limnochordia</taxon>
        <taxon>Limnochordales</taxon>
        <taxon>Geochordaceae</taxon>
        <taxon>Carboxydichorda</taxon>
    </lineage>
</organism>
<accession>A0ABZ1BXC3</accession>
<dbReference type="InterPro" id="IPR018711">
    <property type="entry name" value="NAGPA"/>
</dbReference>
<dbReference type="Gene3D" id="2.60.120.430">
    <property type="entry name" value="Galactose-binding lectin"/>
    <property type="match status" value="1"/>
</dbReference>
<dbReference type="EMBL" id="CP141615">
    <property type="protein sequence ID" value="WRP17238.1"/>
    <property type="molecule type" value="Genomic_DNA"/>
</dbReference>
<dbReference type="PANTHER" id="PTHR40446">
    <property type="entry name" value="N-ACETYLGLUCOSAMINE-1-PHOSPHODIESTER ALPHA-N-ACETYLGLUCOSAMINIDASE"/>
    <property type="match status" value="1"/>
</dbReference>
<dbReference type="Pfam" id="PF09992">
    <property type="entry name" value="NAGPA"/>
    <property type="match status" value="1"/>
</dbReference>
<dbReference type="PANTHER" id="PTHR40446:SF2">
    <property type="entry name" value="N-ACETYLGLUCOSAMINE-1-PHOSPHODIESTER ALPHA-N-ACETYLGLUCOSAMINIDASE"/>
    <property type="match status" value="1"/>
</dbReference>
<keyword evidence="3" id="KW-0378">Hydrolase</keyword>
<evidence type="ECO:0000256" key="1">
    <source>
        <dbReference type="SAM" id="SignalP"/>
    </source>
</evidence>
<keyword evidence="3" id="KW-0326">Glycosidase</keyword>
<feature type="domain" description="Phosphodiester glycosidase" evidence="2">
    <location>
        <begin position="231"/>
        <end position="401"/>
    </location>
</feature>
<keyword evidence="1" id="KW-0732">Signal</keyword>
<name>A0ABZ1BXC3_9FIRM</name>
<evidence type="ECO:0000313" key="3">
    <source>
        <dbReference type="EMBL" id="WRP17238.1"/>
    </source>
</evidence>